<reference evidence="2" key="1">
    <citation type="journal article" date="2015" name="Nature">
        <title>Complex archaea that bridge the gap between prokaryotes and eukaryotes.</title>
        <authorList>
            <person name="Spang A."/>
            <person name="Saw J.H."/>
            <person name="Jorgensen S.L."/>
            <person name="Zaremba-Niedzwiedzka K."/>
            <person name="Martijn J."/>
            <person name="Lind A.E."/>
            <person name="van Eijk R."/>
            <person name="Schleper C."/>
            <person name="Guy L."/>
            <person name="Ettema T.J."/>
        </authorList>
    </citation>
    <scope>NUCLEOTIDE SEQUENCE</scope>
</reference>
<protein>
    <submittedName>
        <fullName evidence="2">Uncharacterized protein</fullName>
    </submittedName>
</protein>
<evidence type="ECO:0000256" key="1">
    <source>
        <dbReference type="SAM" id="MobiDB-lite"/>
    </source>
</evidence>
<proteinExistence type="predicted"/>
<name>A0A0F9R1K2_9ZZZZ</name>
<organism evidence="2">
    <name type="scientific">marine sediment metagenome</name>
    <dbReference type="NCBI Taxonomy" id="412755"/>
    <lineage>
        <taxon>unclassified sequences</taxon>
        <taxon>metagenomes</taxon>
        <taxon>ecological metagenomes</taxon>
    </lineage>
</organism>
<comment type="caution">
    <text evidence="2">The sequence shown here is derived from an EMBL/GenBank/DDBJ whole genome shotgun (WGS) entry which is preliminary data.</text>
</comment>
<gene>
    <name evidence="2" type="ORF">LCGC14_0632150</name>
</gene>
<evidence type="ECO:0000313" key="2">
    <source>
        <dbReference type="EMBL" id="KKN50490.1"/>
    </source>
</evidence>
<feature type="region of interest" description="Disordered" evidence="1">
    <location>
        <begin position="181"/>
        <end position="201"/>
    </location>
</feature>
<feature type="compositionally biased region" description="Polar residues" evidence="1">
    <location>
        <begin position="181"/>
        <end position="196"/>
    </location>
</feature>
<accession>A0A0F9R1K2</accession>
<sequence>MNITKKLVETLTYSAGNDVQVDLPTEGIITRIAIEMAITASGASAAALSVAGLWRAIQNIKITGGGGKSYFSMTGKQMGMMLHHVNLTDFPGRSWREIVATTQTVAAILHFGSRQRDVYGRDNPYDLTAAIPAQDETNLKLTWTCAASDDSIDDTNTISSGTMRITVHEVLGQSTEGLMIPISSSESYDPGSTKSDLQGERDIPTGNYVRRIVIMALDATAGSSGGPDLKDDQVTEIGIKLVRENRRLIEVRAKALELFNPLWDGMQVVDTPNTLSPHNFTGGLYVLDLRQIDHPDYGLDTRRMNTGDVKLALTIGAYAAGETEHIWYDQVQAYAGRGL</sequence>
<dbReference type="AlphaFoldDB" id="A0A0F9R1K2"/>
<dbReference type="EMBL" id="LAZR01001111">
    <property type="protein sequence ID" value="KKN50490.1"/>
    <property type="molecule type" value="Genomic_DNA"/>
</dbReference>